<dbReference type="OrthoDB" id="534063at2759"/>
<feature type="compositionally biased region" description="Acidic residues" evidence="5">
    <location>
        <begin position="333"/>
        <end position="343"/>
    </location>
</feature>
<feature type="compositionally biased region" description="Basic and acidic residues" evidence="5">
    <location>
        <begin position="321"/>
        <end position="332"/>
    </location>
</feature>
<evidence type="ECO:0000256" key="2">
    <source>
        <dbReference type="ARBA" id="ARBA00022473"/>
    </source>
</evidence>
<dbReference type="EMBL" id="UYRX01000780">
    <property type="protein sequence ID" value="VDK86176.1"/>
    <property type="molecule type" value="Genomic_DNA"/>
</dbReference>
<dbReference type="PANTHER" id="PTHR12972:SF0">
    <property type="entry name" value="PROTEIN DOWNSTREAM NEIGHBOR OF SON"/>
    <property type="match status" value="1"/>
</dbReference>
<dbReference type="GO" id="GO:0033260">
    <property type="term" value="P:nuclear DNA replication"/>
    <property type="evidence" value="ECO:0007669"/>
    <property type="project" value="TreeGrafter"/>
</dbReference>
<name>A0A3P6TDD4_LITSI</name>
<comment type="subcellular location">
    <subcellularLocation>
        <location evidence="1">Nucleus</location>
    </subcellularLocation>
</comment>
<gene>
    <name evidence="6" type="ORF">NLS_LOCUS7484</name>
</gene>
<evidence type="ECO:0000313" key="6">
    <source>
        <dbReference type="EMBL" id="VDK86176.1"/>
    </source>
</evidence>
<evidence type="ECO:0000313" key="7">
    <source>
        <dbReference type="Proteomes" id="UP000277928"/>
    </source>
</evidence>
<reference evidence="6 7" key="1">
    <citation type="submission" date="2018-08" db="EMBL/GenBank/DDBJ databases">
        <authorList>
            <person name="Laetsch R D."/>
            <person name="Stevens L."/>
            <person name="Kumar S."/>
            <person name="Blaxter L. M."/>
        </authorList>
    </citation>
    <scope>NUCLEOTIDE SEQUENCE [LARGE SCALE GENOMIC DNA]</scope>
</reference>
<evidence type="ECO:0000256" key="4">
    <source>
        <dbReference type="ARBA" id="ARBA00025806"/>
    </source>
</evidence>
<proteinExistence type="inferred from homology"/>
<keyword evidence="2" id="KW-0217">Developmental protein</keyword>
<dbReference type="InterPro" id="IPR024861">
    <property type="entry name" value="Donson"/>
</dbReference>
<sequence length="538" mass="60538">MEKTSVLKETEANNNTTFISATATSAITVGSLPVDFSDIGEFDCSTPKKKAVGVKQSKTEVDSLPVDLRLGLKLRLESPKRFFWLEKSKGIAAYDDAVKLFCSLQGETNQIALETTERSASNLSKFLACTLYWQFPDLAWQSSFPRLDNDSRLMAVRNPAVPSLHTLGDSLVQALTMQWYGEIKFLSLEQLYHSWRFGKRRYFYACCPSYTILFWKTSKGIAEVNENSSKSNEKYNFRVVITPTSYGFRQQLREDGVKYSMPLRHSRNSSSRHLNDSSLLDATQSQPLLTSDNRKEQSWISSWDSSLSGKQDDFITICDLKDNQIENNGSEKEENDGGNENSDDLNSSNDTDNDEWLRGIGISPRKTLKITRNKSVMSSHSLDYERSLSLDPDFMDENRKSAIVLNDLDSIAALYNMMTTSNFGRVATGPQAGLPPTLLARQPFLNAALKNLKCQYREFTKGGTNFYVCEWENGPIMPHMLTMLESFLRHSSEADQESFITGQISGRFKCPGMNDAAGLGGMADFSSFEFRLGSFFKS</sequence>
<evidence type="ECO:0000256" key="1">
    <source>
        <dbReference type="ARBA" id="ARBA00004123"/>
    </source>
</evidence>
<dbReference type="OMA" id="NGPIMPH"/>
<dbReference type="GO" id="GO:0005634">
    <property type="term" value="C:nucleus"/>
    <property type="evidence" value="ECO:0007669"/>
    <property type="project" value="UniProtKB-SubCell"/>
</dbReference>
<dbReference type="STRING" id="42156.A0A3P6TDD4"/>
<evidence type="ECO:0000256" key="3">
    <source>
        <dbReference type="ARBA" id="ARBA00023242"/>
    </source>
</evidence>
<dbReference type="Proteomes" id="UP000277928">
    <property type="component" value="Unassembled WGS sequence"/>
</dbReference>
<organism evidence="6 7">
    <name type="scientific">Litomosoides sigmodontis</name>
    <name type="common">Filarial nematode worm</name>
    <dbReference type="NCBI Taxonomy" id="42156"/>
    <lineage>
        <taxon>Eukaryota</taxon>
        <taxon>Metazoa</taxon>
        <taxon>Ecdysozoa</taxon>
        <taxon>Nematoda</taxon>
        <taxon>Chromadorea</taxon>
        <taxon>Rhabditida</taxon>
        <taxon>Spirurina</taxon>
        <taxon>Spiruromorpha</taxon>
        <taxon>Filarioidea</taxon>
        <taxon>Onchocercidae</taxon>
        <taxon>Litomosoides</taxon>
    </lineage>
</organism>
<keyword evidence="7" id="KW-1185">Reference proteome</keyword>
<comment type="similarity">
    <text evidence="4">Belongs to the DONSON family.</text>
</comment>
<evidence type="ECO:0000256" key="5">
    <source>
        <dbReference type="SAM" id="MobiDB-lite"/>
    </source>
</evidence>
<dbReference type="PANTHER" id="PTHR12972">
    <property type="entry name" value="DOWNSTREAM NEIGHBOR OF SON"/>
    <property type="match status" value="1"/>
</dbReference>
<protein>
    <submittedName>
        <fullName evidence="6">Uncharacterized protein</fullName>
    </submittedName>
</protein>
<feature type="region of interest" description="Disordered" evidence="5">
    <location>
        <begin position="321"/>
        <end position="358"/>
    </location>
</feature>
<keyword evidence="3" id="KW-0539">Nucleus</keyword>
<accession>A0A3P6TDD4</accession>
<dbReference type="AlphaFoldDB" id="A0A3P6TDD4"/>